<sequence>MDSAHSARGTAPTPMPAVMAGYGLAEYGASWSDSDRVLVTVHGRDRTSDELPIGFVSHPVSRVTRILAPHANSKSWYDSRYDAPRAENADQVNVGLGKIAAAFALAGEKGIPTSKIVLAGFSQGGCMVAEYLLSGAQRPAAAAIFTGSVLDIAHPRQPTAGLAGMPVVLSGGDADPWLPAADLRATGTLLEALGADVRFQIFPDGDHVVRSQEMSLLGELVQGVGPRT</sequence>
<comment type="similarity">
    <text evidence="1">Belongs to the AB hydrolase superfamily. AB hydrolase 2 family.</text>
</comment>
<evidence type="ECO:0000313" key="4">
    <source>
        <dbReference type="EMBL" id="WWT32479.1"/>
    </source>
</evidence>
<proteinExistence type="inferred from homology"/>
<dbReference type="GO" id="GO:0016787">
    <property type="term" value="F:hydrolase activity"/>
    <property type="evidence" value="ECO:0007669"/>
    <property type="project" value="UniProtKB-KW"/>
</dbReference>
<accession>A0ABZ2HXY0</accession>
<dbReference type="Pfam" id="PF02230">
    <property type="entry name" value="Abhydrolase_2"/>
    <property type="match status" value="1"/>
</dbReference>
<dbReference type="SUPFAM" id="SSF53474">
    <property type="entry name" value="alpha/beta-Hydrolases"/>
    <property type="match status" value="1"/>
</dbReference>
<protein>
    <submittedName>
        <fullName evidence="4">Dienelactone hydrolase family protein</fullName>
    </submittedName>
</protein>
<keyword evidence="2 4" id="KW-0378">Hydrolase</keyword>
<dbReference type="PANTHER" id="PTHR10655">
    <property type="entry name" value="LYSOPHOSPHOLIPASE-RELATED"/>
    <property type="match status" value="1"/>
</dbReference>
<evidence type="ECO:0000256" key="1">
    <source>
        <dbReference type="ARBA" id="ARBA00006499"/>
    </source>
</evidence>
<gene>
    <name evidence="4" type="ORF">V6617_15925</name>
</gene>
<dbReference type="Proteomes" id="UP001369958">
    <property type="component" value="Chromosome"/>
</dbReference>
<dbReference type="PANTHER" id="PTHR10655:SF17">
    <property type="entry name" value="LYSOPHOSPHOLIPASE-LIKE PROTEIN 1"/>
    <property type="match status" value="1"/>
</dbReference>
<keyword evidence="5" id="KW-1185">Reference proteome</keyword>
<feature type="domain" description="Phospholipase/carboxylesterase/thioesterase" evidence="3">
    <location>
        <begin position="74"/>
        <end position="217"/>
    </location>
</feature>
<dbReference type="EMBL" id="CP146275">
    <property type="protein sequence ID" value="WWT32479.1"/>
    <property type="molecule type" value="Genomic_DNA"/>
</dbReference>
<organism evidence="4 5">
    <name type="scientific">Pelagibacterium nitratireducens</name>
    <dbReference type="NCBI Taxonomy" id="1046114"/>
    <lineage>
        <taxon>Bacteria</taxon>
        <taxon>Pseudomonadati</taxon>
        <taxon>Pseudomonadota</taxon>
        <taxon>Alphaproteobacteria</taxon>
        <taxon>Hyphomicrobiales</taxon>
        <taxon>Devosiaceae</taxon>
        <taxon>Pelagibacterium</taxon>
    </lineage>
</organism>
<evidence type="ECO:0000259" key="3">
    <source>
        <dbReference type="Pfam" id="PF02230"/>
    </source>
</evidence>
<reference evidence="4 5" key="1">
    <citation type="submission" date="2024-02" db="EMBL/GenBank/DDBJ databases">
        <title>Complete genome sequence of Pelagibacterium nitratireducens ZH15.</title>
        <authorList>
            <person name="Zhao L.H."/>
        </authorList>
    </citation>
    <scope>NUCLEOTIDE SEQUENCE [LARGE SCALE GENOMIC DNA]</scope>
    <source>
        <strain evidence="4 5">ZH15</strain>
    </source>
</reference>
<dbReference type="InterPro" id="IPR003140">
    <property type="entry name" value="PLipase/COase/thioEstase"/>
</dbReference>
<dbReference type="InterPro" id="IPR050565">
    <property type="entry name" value="LYPA1-2/EST-like"/>
</dbReference>
<evidence type="ECO:0000256" key="2">
    <source>
        <dbReference type="ARBA" id="ARBA00022801"/>
    </source>
</evidence>
<dbReference type="Gene3D" id="3.40.50.1820">
    <property type="entry name" value="alpha/beta hydrolase"/>
    <property type="match status" value="1"/>
</dbReference>
<name>A0ABZ2HXY0_9HYPH</name>
<dbReference type="InterPro" id="IPR029058">
    <property type="entry name" value="AB_hydrolase_fold"/>
</dbReference>
<dbReference type="RefSeq" id="WP_338607904.1">
    <property type="nucleotide sequence ID" value="NZ_CP146275.1"/>
</dbReference>
<evidence type="ECO:0000313" key="5">
    <source>
        <dbReference type="Proteomes" id="UP001369958"/>
    </source>
</evidence>